<accession>A0A7W7INR8</accession>
<sequence length="118" mass="13110">MRLKTLAFALAACCAVALPAQADMESAFGNTVISHYPDGAWVKHWFNRDGSYQAVFSDGRRLSARWAVEGERVCLNGIRPRMLLSRFCTTLVEASVGQTWPGRDPLGRRVRNELVAGR</sequence>
<keyword evidence="1" id="KW-0732">Signal</keyword>
<feature type="signal peptide" evidence="1">
    <location>
        <begin position="1"/>
        <end position="22"/>
    </location>
</feature>
<dbReference type="EMBL" id="JACHKY010000002">
    <property type="protein sequence ID" value="MBB4797533.1"/>
    <property type="molecule type" value="Genomic_DNA"/>
</dbReference>
<protein>
    <submittedName>
        <fullName evidence="2">Uncharacterized protein</fullName>
    </submittedName>
</protein>
<reference evidence="2 3" key="1">
    <citation type="submission" date="2020-08" db="EMBL/GenBank/DDBJ databases">
        <title>Functional genomics of gut bacteria from endangered species of beetles.</title>
        <authorList>
            <person name="Carlos-Shanley C."/>
        </authorList>
    </citation>
    <scope>NUCLEOTIDE SEQUENCE [LARGE SCALE GENOMIC DNA]</scope>
    <source>
        <strain evidence="2 3">S00123</strain>
    </source>
</reference>
<dbReference type="AlphaFoldDB" id="A0A7W7INR8"/>
<comment type="caution">
    <text evidence="2">The sequence shown here is derived from an EMBL/GenBank/DDBJ whole genome shotgun (WGS) entry which is preliminary data.</text>
</comment>
<dbReference type="RefSeq" id="WP_184268209.1">
    <property type="nucleotide sequence ID" value="NZ_JACHKY010000002.1"/>
</dbReference>
<name>A0A7W7INR8_9CAUL</name>
<evidence type="ECO:0000313" key="3">
    <source>
        <dbReference type="Proteomes" id="UP000539957"/>
    </source>
</evidence>
<gene>
    <name evidence="2" type="ORF">HNP32_001257</name>
</gene>
<dbReference type="Proteomes" id="UP000539957">
    <property type="component" value="Unassembled WGS sequence"/>
</dbReference>
<organism evidence="2 3">
    <name type="scientific">Brevundimonas bullata</name>
    <dbReference type="NCBI Taxonomy" id="13160"/>
    <lineage>
        <taxon>Bacteria</taxon>
        <taxon>Pseudomonadati</taxon>
        <taxon>Pseudomonadota</taxon>
        <taxon>Alphaproteobacteria</taxon>
        <taxon>Caulobacterales</taxon>
        <taxon>Caulobacteraceae</taxon>
        <taxon>Brevundimonas</taxon>
    </lineage>
</organism>
<evidence type="ECO:0000313" key="2">
    <source>
        <dbReference type="EMBL" id="MBB4797533.1"/>
    </source>
</evidence>
<keyword evidence="3" id="KW-1185">Reference proteome</keyword>
<feature type="chain" id="PRO_5031540167" evidence="1">
    <location>
        <begin position="23"/>
        <end position="118"/>
    </location>
</feature>
<evidence type="ECO:0000256" key="1">
    <source>
        <dbReference type="SAM" id="SignalP"/>
    </source>
</evidence>
<proteinExistence type="predicted"/>